<accession>A0AAU6VZ65</accession>
<name>A0AAU6VZ65_9VIRU</name>
<dbReference type="EMBL" id="PP179310">
    <property type="protein sequence ID" value="XAI69460.1"/>
    <property type="molecule type" value="Genomic_DNA"/>
</dbReference>
<dbReference type="InterPro" id="IPR027417">
    <property type="entry name" value="P-loop_NTPase"/>
</dbReference>
<dbReference type="Pfam" id="PF13671">
    <property type="entry name" value="AAA_33"/>
    <property type="match status" value="1"/>
</dbReference>
<dbReference type="GO" id="GO:0016301">
    <property type="term" value="F:kinase activity"/>
    <property type="evidence" value="ECO:0007669"/>
    <property type="project" value="UniProtKB-KW"/>
</dbReference>
<dbReference type="Gene3D" id="3.40.50.300">
    <property type="entry name" value="P-loop containing nucleotide triphosphate hydrolases"/>
    <property type="match status" value="1"/>
</dbReference>
<proteinExistence type="predicted"/>
<protein>
    <submittedName>
        <fullName evidence="1">Polynucleotide kinase</fullName>
    </submittedName>
</protein>
<gene>
    <name evidence="1" type="ORF">Pyxpy01_00162</name>
</gene>
<keyword evidence="1" id="KW-0418">Kinase</keyword>
<dbReference type="PANTHER" id="PTHR13308:SF5">
    <property type="entry name" value="NEDD4-BINDING PROTEIN 2-LIKE 1"/>
    <property type="match status" value="1"/>
</dbReference>
<reference evidence="1" key="1">
    <citation type="journal article" date="2024" name="J. Gen. Virol.">
        <title>Novel phages of Pseudomonas syringae unveil numerous potential auxiliary metabolic genes.</title>
        <authorList>
            <person name="Feltin C."/>
            <person name="Garneau J.R."/>
            <person name="Morris C.E."/>
            <person name="Berard A."/>
            <person name="Torres-Barcelo C."/>
        </authorList>
    </citation>
    <scope>NUCLEOTIDE SEQUENCE</scope>
</reference>
<sequence>MSHLYLIRGLPGSGKSTFAETLKDALDVLDYYEADDLFYIRRNGVEVYEFDADKLYEAHKYCQGVAERCMSNGDANVIVSNTFTTERELKPYLELAEKYGYRVTSLVVENRHGNASIHGVPEETMTKMRNRFSIKI</sequence>
<keyword evidence="1" id="KW-0808">Transferase</keyword>
<evidence type="ECO:0000313" key="1">
    <source>
        <dbReference type="EMBL" id="XAI69460.1"/>
    </source>
</evidence>
<organism evidence="1">
    <name type="scientific">Pseudomonas phage Pyxpy01</name>
    <dbReference type="NCBI Taxonomy" id="3138546"/>
    <lineage>
        <taxon>Viruses</taxon>
    </lineage>
</organism>
<dbReference type="PANTHER" id="PTHR13308">
    <property type="entry name" value="NEDD4-BINDING PROTEIN 2-LIKE 1"/>
    <property type="match status" value="1"/>
</dbReference>
<dbReference type="InterPro" id="IPR026302">
    <property type="entry name" value="NEDD4-bd_p2"/>
</dbReference>
<dbReference type="SUPFAM" id="SSF52540">
    <property type="entry name" value="P-loop containing nucleoside triphosphate hydrolases"/>
    <property type="match status" value="1"/>
</dbReference>